<evidence type="ECO:0000256" key="1">
    <source>
        <dbReference type="SAM" id="MobiDB-lite"/>
    </source>
</evidence>
<gene>
    <name evidence="2" type="ORF">H257_09613</name>
</gene>
<accession>W4G8R3</accession>
<dbReference type="AlphaFoldDB" id="W4G8R3"/>
<dbReference type="VEuPathDB" id="FungiDB:H257_09613"/>
<dbReference type="GeneID" id="20811609"/>
<sequence>MSGFGVPKASKRSLSQISRDVPSPKRRVSQLKATSSTKLPDANTNGGYDSEEETVLPDDVVDSKLNVLDSNVDIPSSPPFAWTQIGSEQHTVSSAPHRNDDDKSAFMEASNVDVALVAEDPNTSLHGNEVDAIEDDEQDEVMEGDVSSGVHHAWSVMRGLCTHLSHAEVGAINRGLPLHGPPGAAPTTAANALKTRFRWPVRMQNLLRTSFEMSPSPIDVTLDDNADNDDVAGLNHPDDASCLPALPEPLCDAVTSEFRRLHPLPAFPPSHELPSKLSHIVRDAAVFADVLMEMLLVRNAAALQGHEQHYSSSAWSSVQGRPTANWKFVVESLDFARSSSPLSLSSETKARIRARLGAIYDDSWMHPTE</sequence>
<evidence type="ECO:0000313" key="2">
    <source>
        <dbReference type="EMBL" id="ETV76050.1"/>
    </source>
</evidence>
<organism evidence="2">
    <name type="scientific">Aphanomyces astaci</name>
    <name type="common">Crayfish plague agent</name>
    <dbReference type="NCBI Taxonomy" id="112090"/>
    <lineage>
        <taxon>Eukaryota</taxon>
        <taxon>Sar</taxon>
        <taxon>Stramenopiles</taxon>
        <taxon>Oomycota</taxon>
        <taxon>Saprolegniomycetes</taxon>
        <taxon>Saprolegniales</taxon>
        <taxon>Verrucalvaceae</taxon>
        <taxon>Aphanomyces</taxon>
    </lineage>
</organism>
<dbReference type="RefSeq" id="XP_009834175.1">
    <property type="nucleotide sequence ID" value="XM_009835873.1"/>
</dbReference>
<reference evidence="2" key="1">
    <citation type="submission" date="2013-12" db="EMBL/GenBank/DDBJ databases">
        <title>The Genome Sequence of Aphanomyces astaci APO3.</title>
        <authorList>
            <consortium name="The Broad Institute Genomics Platform"/>
            <person name="Russ C."/>
            <person name="Tyler B."/>
            <person name="van West P."/>
            <person name="Dieguez-Uribeondo J."/>
            <person name="Young S.K."/>
            <person name="Zeng Q."/>
            <person name="Gargeya S."/>
            <person name="Fitzgerald M."/>
            <person name="Abouelleil A."/>
            <person name="Alvarado L."/>
            <person name="Chapman S.B."/>
            <person name="Gainer-Dewar J."/>
            <person name="Goldberg J."/>
            <person name="Griggs A."/>
            <person name="Gujja S."/>
            <person name="Hansen M."/>
            <person name="Howarth C."/>
            <person name="Imamovic A."/>
            <person name="Ireland A."/>
            <person name="Larimer J."/>
            <person name="McCowan C."/>
            <person name="Murphy C."/>
            <person name="Pearson M."/>
            <person name="Poon T.W."/>
            <person name="Priest M."/>
            <person name="Roberts A."/>
            <person name="Saif S."/>
            <person name="Shea T."/>
            <person name="Sykes S."/>
            <person name="Wortman J."/>
            <person name="Nusbaum C."/>
            <person name="Birren B."/>
        </authorList>
    </citation>
    <scope>NUCLEOTIDE SEQUENCE [LARGE SCALE GENOMIC DNA]</scope>
    <source>
        <strain evidence="2">APO3</strain>
    </source>
</reference>
<name>W4G8R3_APHAT</name>
<proteinExistence type="predicted"/>
<feature type="region of interest" description="Disordered" evidence="1">
    <location>
        <begin position="1"/>
        <end position="54"/>
    </location>
</feature>
<dbReference type="EMBL" id="KI913137">
    <property type="protein sequence ID" value="ETV76050.1"/>
    <property type="molecule type" value="Genomic_DNA"/>
</dbReference>
<feature type="compositionally biased region" description="Polar residues" evidence="1">
    <location>
        <begin position="31"/>
        <end position="47"/>
    </location>
</feature>
<dbReference type="OrthoDB" id="76598at2759"/>
<protein>
    <submittedName>
        <fullName evidence="2">Uncharacterized protein</fullName>
    </submittedName>
</protein>